<evidence type="ECO:0000313" key="4">
    <source>
        <dbReference type="EMBL" id="GAU34908.1"/>
    </source>
</evidence>
<dbReference type="PROSITE" id="PS50067">
    <property type="entry name" value="KINESIN_MOTOR_2"/>
    <property type="match status" value="1"/>
</dbReference>
<gene>
    <name evidence="4" type="ORF">TSUD_312390</name>
</gene>
<dbReference type="PANTHER" id="PTHR47968:SF61">
    <property type="entry name" value="ATP-BINDING MICROTUBULE MOTOR FAMILY PROTEIN"/>
    <property type="match status" value="1"/>
</dbReference>
<dbReference type="Proteomes" id="UP000242715">
    <property type="component" value="Unassembled WGS sequence"/>
</dbReference>
<keyword evidence="5" id="KW-1185">Reference proteome</keyword>
<dbReference type="Gene3D" id="3.40.850.10">
    <property type="entry name" value="Kinesin motor domain"/>
    <property type="match status" value="1"/>
</dbReference>
<protein>
    <recommendedName>
        <fullName evidence="3">Kinesin motor domain-containing protein</fullName>
    </recommendedName>
</protein>
<dbReference type="PANTHER" id="PTHR47968">
    <property type="entry name" value="CENTROMERE PROTEIN E"/>
    <property type="match status" value="1"/>
</dbReference>
<keyword evidence="1" id="KW-0505">Motor protein</keyword>
<evidence type="ECO:0000256" key="1">
    <source>
        <dbReference type="ARBA" id="ARBA00023175"/>
    </source>
</evidence>
<dbReference type="InterPro" id="IPR001752">
    <property type="entry name" value="Kinesin_motor_dom"/>
</dbReference>
<dbReference type="SUPFAM" id="SSF52540">
    <property type="entry name" value="P-loop containing nucleoside triphosphate hydrolases"/>
    <property type="match status" value="1"/>
</dbReference>
<name>A0A2Z6MRD7_TRISU</name>
<proteinExistence type="inferred from homology"/>
<dbReference type="InterPro" id="IPR027640">
    <property type="entry name" value="Kinesin-like_fam"/>
</dbReference>
<feature type="domain" description="Kinesin motor" evidence="3">
    <location>
        <begin position="21"/>
        <end position="101"/>
    </location>
</feature>
<comment type="caution">
    <text evidence="2">Lacks conserved residue(s) required for the propagation of feature annotation.</text>
</comment>
<feature type="non-terminal residue" evidence="4">
    <location>
        <position position="101"/>
    </location>
</feature>
<sequence>MEVGLEEERNTVPHSNGQEEKIYVAIRVRPLNEREKSRHDVSEWECISNNAIRFKNNGHAEQRSPADTYTFDRVFGEKCPTKQVYEQGIKEVALSVVRGIN</sequence>
<organism evidence="4 5">
    <name type="scientific">Trifolium subterraneum</name>
    <name type="common">Subterranean clover</name>
    <dbReference type="NCBI Taxonomy" id="3900"/>
    <lineage>
        <taxon>Eukaryota</taxon>
        <taxon>Viridiplantae</taxon>
        <taxon>Streptophyta</taxon>
        <taxon>Embryophyta</taxon>
        <taxon>Tracheophyta</taxon>
        <taxon>Spermatophyta</taxon>
        <taxon>Magnoliopsida</taxon>
        <taxon>eudicotyledons</taxon>
        <taxon>Gunneridae</taxon>
        <taxon>Pentapetalae</taxon>
        <taxon>rosids</taxon>
        <taxon>fabids</taxon>
        <taxon>Fabales</taxon>
        <taxon>Fabaceae</taxon>
        <taxon>Papilionoideae</taxon>
        <taxon>50 kb inversion clade</taxon>
        <taxon>NPAAA clade</taxon>
        <taxon>Hologalegina</taxon>
        <taxon>IRL clade</taxon>
        <taxon>Trifolieae</taxon>
        <taxon>Trifolium</taxon>
    </lineage>
</organism>
<evidence type="ECO:0000259" key="3">
    <source>
        <dbReference type="PROSITE" id="PS50067"/>
    </source>
</evidence>
<dbReference type="InterPro" id="IPR027417">
    <property type="entry name" value="P-loop_NTPase"/>
</dbReference>
<comment type="similarity">
    <text evidence="2">Belongs to the TRAFAC class myosin-kinesin ATPase superfamily. Kinesin family.</text>
</comment>
<dbReference type="EMBL" id="DF973572">
    <property type="protein sequence ID" value="GAU34908.1"/>
    <property type="molecule type" value="Genomic_DNA"/>
</dbReference>
<dbReference type="GO" id="GO:0008017">
    <property type="term" value="F:microtubule binding"/>
    <property type="evidence" value="ECO:0007669"/>
    <property type="project" value="InterPro"/>
</dbReference>
<dbReference type="Pfam" id="PF00225">
    <property type="entry name" value="Kinesin"/>
    <property type="match status" value="1"/>
</dbReference>
<dbReference type="GO" id="GO:0007018">
    <property type="term" value="P:microtubule-based movement"/>
    <property type="evidence" value="ECO:0007669"/>
    <property type="project" value="InterPro"/>
</dbReference>
<accession>A0A2Z6MRD7</accession>
<dbReference type="GO" id="GO:0003777">
    <property type="term" value="F:microtubule motor activity"/>
    <property type="evidence" value="ECO:0007669"/>
    <property type="project" value="InterPro"/>
</dbReference>
<dbReference type="AlphaFoldDB" id="A0A2Z6MRD7"/>
<reference evidence="5" key="1">
    <citation type="journal article" date="2017" name="Front. Plant Sci.">
        <title>Climate Clever Clovers: New Paradigm to Reduce the Environmental Footprint of Ruminants by Breeding Low Methanogenic Forages Utilizing Haplotype Variation.</title>
        <authorList>
            <person name="Kaur P."/>
            <person name="Appels R."/>
            <person name="Bayer P.E."/>
            <person name="Keeble-Gagnere G."/>
            <person name="Wang J."/>
            <person name="Hirakawa H."/>
            <person name="Shirasawa K."/>
            <person name="Vercoe P."/>
            <person name="Stefanova K."/>
            <person name="Durmic Z."/>
            <person name="Nichols P."/>
            <person name="Revell C."/>
            <person name="Isobe S.N."/>
            <person name="Edwards D."/>
            <person name="Erskine W."/>
        </authorList>
    </citation>
    <scope>NUCLEOTIDE SEQUENCE [LARGE SCALE GENOMIC DNA]</scope>
    <source>
        <strain evidence="5">cv. Daliak</strain>
    </source>
</reference>
<dbReference type="GO" id="GO:0005524">
    <property type="term" value="F:ATP binding"/>
    <property type="evidence" value="ECO:0007669"/>
    <property type="project" value="InterPro"/>
</dbReference>
<dbReference type="InterPro" id="IPR036961">
    <property type="entry name" value="Kinesin_motor_dom_sf"/>
</dbReference>
<evidence type="ECO:0000256" key="2">
    <source>
        <dbReference type="PROSITE-ProRule" id="PRU00283"/>
    </source>
</evidence>
<evidence type="ECO:0000313" key="5">
    <source>
        <dbReference type="Proteomes" id="UP000242715"/>
    </source>
</evidence>
<dbReference type="OrthoDB" id="1429994at2759"/>